<dbReference type="EMBL" id="JBJJXE010000044">
    <property type="protein sequence ID" value="MFL1733169.1"/>
    <property type="molecule type" value="Genomic_DNA"/>
</dbReference>
<dbReference type="RefSeq" id="WP_407069646.1">
    <property type="nucleotide sequence ID" value="NZ_JBJJXE010000044.1"/>
</dbReference>
<accession>A0ABW8UAW1</accession>
<name>A0ABW8UAW1_9GAMM</name>
<protein>
    <submittedName>
        <fullName evidence="1">Uncharacterized protein</fullName>
    </submittedName>
</protein>
<evidence type="ECO:0000313" key="2">
    <source>
        <dbReference type="Proteomes" id="UP001624684"/>
    </source>
</evidence>
<proteinExistence type="predicted"/>
<gene>
    <name evidence="1" type="ORF">ACJHVH_09325</name>
</gene>
<comment type="caution">
    <text evidence="1">The sequence shown here is derived from an EMBL/GenBank/DDBJ whole genome shotgun (WGS) entry which is preliminary data.</text>
</comment>
<reference evidence="1 2" key="1">
    <citation type="submission" date="2024-11" db="EMBL/GenBank/DDBJ databases">
        <title>First Report of Moraxella oculi in Brazil in an Infectious Bovine Keratoconjunctivitis Outbreak.</title>
        <authorList>
            <person name="Carvalho C.V."/>
            <person name="Domingues R."/>
            <person name="Coutinho C."/>
            <person name="Honorio N.T.B.S."/>
            <person name="Faza D.R.L.R."/>
            <person name="Carvalho W.A."/>
            <person name="Machado A.B.F."/>
            <person name="Martins M.F."/>
            <person name="Gaspar E.B."/>
        </authorList>
    </citation>
    <scope>NUCLEOTIDE SEQUENCE [LARGE SCALE GENOMIC DNA]</scope>
    <source>
        <strain evidence="1 2">2117LE</strain>
    </source>
</reference>
<evidence type="ECO:0000313" key="1">
    <source>
        <dbReference type="EMBL" id="MFL1733169.1"/>
    </source>
</evidence>
<organism evidence="1 2">
    <name type="scientific">Moraxella oculi</name>
    <dbReference type="NCBI Taxonomy" id="2940516"/>
    <lineage>
        <taxon>Bacteria</taxon>
        <taxon>Pseudomonadati</taxon>
        <taxon>Pseudomonadota</taxon>
        <taxon>Gammaproteobacteria</taxon>
        <taxon>Moraxellales</taxon>
        <taxon>Moraxellaceae</taxon>
        <taxon>Moraxella</taxon>
    </lineage>
</organism>
<dbReference type="Proteomes" id="UP001624684">
    <property type="component" value="Unassembled WGS sequence"/>
</dbReference>
<keyword evidence="2" id="KW-1185">Reference proteome</keyword>
<sequence length="90" mass="9541">MAWKVGVSVQVGSVLGTNEADKIDNAIRGRSFGLQACHFACIGVSKGEGKEGAVIISTGIGNTQIGVNGSVMRPLTDKEKETLRELRILR</sequence>